<dbReference type="WBParaSite" id="HDID_0000067601-mRNA-1">
    <property type="protein sequence ID" value="HDID_0000067601-mRNA-1"/>
    <property type="gene ID" value="HDID_0000067601"/>
</dbReference>
<dbReference type="Gene3D" id="3.10.10.10">
    <property type="entry name" value="HIV Type 1 Reverse Transcriptase, subunit A, domain 1"/>
    <property type="match status" value="1"/>
</dbReference>
<dbReference type="Proteomes" id="UP000274504">
    <property type="component" value="Unassembled WGS sequence"/>
</dbReference>
<dbReference type="PANTHER" id="PTHR24559:SF444">
    <property type="entry name" value="REVERSE TRANSCRIPTASE DOMAIN-CONTAINING PROTEIN"/>
    <property type="match status" value="1"/>
</dbReference>
<dbReference type="InterPro" id="IPR043128">
    <property type="entry name" value="Rev_trsase/Diguanyl_cyclase"/>
</dbReference>
<dbReference type="EMBL" id="UYSG01000096">
    <property type="protein sequence ID" value="VDL17333.1"/>
    <property type="molecule type" value="Genomic_DNA"/>
</dbReference>
<dbReference type="InterPro" id="IPR053134">
    <property type="entry name" value="RNA-dir_DNA_polymerase"/>
</dbReference>
<dbReference type="SUPFAM" id="SSF56672">
    <property type="entry name" value="DNA/RNA polymerases"/>
    <property type="match status" value="1"/>
</dbReference>
<proteinExistence type="predicted"/>
<dbReference type="OrthoDB" id="10066870at2759"/>
<accession>A0A0R3S8Z7</accession>
<evidence type="ECO:0000313" key="2">
    <source>
        <dbReference type="Proteomes" id="UP000274504"/>
    </source>
</evidence>
<reference evidence="3" key="1">
    <citation type="submission" date="2017-02" db="UniProtKB">
        <authorList>
            <consortium name="WormBaseParasite"/>
        </authorList>
    </citation>
    <scope>IDENTIFICATION</scope>
</reference>
<dbReference type="STRING" id="6216.A0A0R3S8Z7"/>
<evidence type="ECO:0000313" key="1">
    <source>
        <dbReference type="EMBL" id="VDL17333.1"/>
    </source>
</evidence>
<sequence length="200" mass="22707">MLDVYALISSELFYVDLSAMQLTRSSHFHPILEKSSDLINPVCRDNPVNRFVAHSIITHGNPDKPPVCDLFPTRYKIAKDDFEQMLDLGTILCSSSIWSSVLYMVPKKSGNYCPCGDYLAVKSITVSNTYSILNVQNFSSNLQNKKIFSKTDLVRSYNQIPMAKADVLKTTIATLFGLFEFLRMPFDLRTVVQIFQRFIG</sequence>
<dbReference type="Gene3D" id="3.30.70.270">
    <property type="match status" value="1"/>
</dbReference>
<dbReference type="AlphaFoldDB" id="A0A0R3S8Z7"/>
<name>A0A0R3S8Z7_HYMDI</name>
<dbReference type="InterPro" id="IPR043502">
    <property type="entry name" value="DNA/RNA_pol_sf"/>
</dbReference>
<gene>
    <name evidence="1" type="ORF">HDID_LOCUS677</name>
</gene>
<dbReference type="PANTHER" id="PTHR24559">
    <property type="entry name" value="TRANSPOSON TY3-I GAG-POL POLYPROTEIN"/>
    <property type="match status" value="1"/>
</dbReference>
<evidence type="ECO:0000313" key="3">
    <source>
        <dbReference type="WBParaSite" id="HDID_0000067601-mRNA-1"/>
    </source>
</evidence>
<organism evidence="3">
    <name type="scientific">Hymenolepis diminuta</name>
    <name type="common">Rat tapeworm</name>
    <dbReference type="NCBI Taxonomy" id="6216"/>
    <lineage>
        <taxon>Eukaryota</taxon>
        <taxon>Metazoa</taxon>
        <taxon>Spiralia</taxon>
        <taxon>Lophotrochozoa</taxon>
        <taxon>Platyhelminthes</taxon>
        <taxon>Cestoda</taxon>
        <taxon>Eucestoda</taxon>
        <taxon>Cyclophyllidea</taxon>
        <taxon>Hymenolepididae</taxon>
        <taxon>Hymenolepis</taxon>
    </lineage>
</organism>
<reference evidence="1 2" key="2">
    <citation type="submission" date="2018-11" db="EMBL/GenBank/DDBJ databases">
        <authorList>
            <consortium name="Pathogen Informatics"/>
        </authorList>
    </citation>
    <scope>NUCLEOTIDE SEQUENCE [LARGE SCALE GENOMIC DNA]</scope>
</reference>
<protein>
    <submittedName>
        <fullName evidence="3">Reverse transcriptase domain-containing protein</fullName>
    </submittedName>
</protein>
<dbReference type="CDD" id="cd01647">
    <property type="entry name" value="RT_LTR"/>
    <property type="match status" value="1"/>
</dbReference>